<comment type="caution">
    <text evidence="2">The sequence shown here is derived from an EMBL/GenBank/DDBJ whole genome shotgun (WGS) entry which is preliminary data.</text>
</comment>
<dbReference type="Proteomes" id="UP001524587">
    <property type="component" value="Unassembled WGS sequence"/>
</dbReference>
<evidence type="ECO:0000313" key="2">
    <source>
        <dbReference type="EMBL" id="MCQ8279428.1"/>
    </source>
</evidence>
<keyword evidence="1" id="KW-0472">Membrane</keyword>
<dbReference type="RefSeq" id="WP_422864912.1">
    <property type="nucleotide sequence ID" value="NZ_JAMSKV010000012.1"/>
</dbReference>
<organism evidence="2 3">
    <name type="scientific">Endosaccharibacter trunci</name>
    <dbReference type="NCBI Taxonomy" id="2812733"/>
    <lineage>
        <taxon>Bacteria</taxon>
        <taxon>Pseudomonadati</taxon>
        <taxon>Pseudomonadota</taxon>
        <taxon>Alphaproteobacteria</taxon>
        <taxon>Acetobacterales</taxon>
        <taxon>Acetobacteraceae</taxon>
        <taxon>Endosaccharibacter</taxon>
    </lineage>
</organism>
<keyword evidence="3" id="KW-1185">Reference proteome</keyword>
<proteinExistence type="predicted"/>
<dbReference type="EMBL" id="JAMSKV010000012">
    <property type="protein sequence ID" value="MCQ8279428.1"/>
    <property type="molecule type" value="Genomic_DNA"/>
</dbReference>
<keyword evidence="1" id="KW-1133">Transmembrane helix</keyword>
<sequence length="467" mass="49475">MAAVASVYLVQDSGWMEPFYTDPASSFRPLVKALIAASDAGGETVVASFDQDGQVPGRRSPNVVYRGADDPAAIARAVDSIEPARQRDGHLADADFDGALVGGVQTILDGQPGIVWMITNNRNSPGNSQRVTENTRDFATRLGSSAALPAIVSYPVRMPVRGKLYEANGLIIYGIAYGNAAATELERITHAPALTRLFSDPAVQLKPLDQARLSFLPERSATPGLHVSRGPQGGLVFDGVPGGTPSVVSIEGALRSDFYPHVIDRARLSLGWVPPEGGGPALEATIAPDQLTALQPEQAENGVTLSLHVPAIDRAPGIAGWLQKDVVLHGTLRIALSGVGLSLSDGFQQKMAQIAAMDQLPSVFFADRSVSAATTDLPVTLIVRFSAWPLILGLGGIAAALVLLLALLALLLAPRQHAVTLAGQVRRIRLRPFERREITLPGGRTFTVRGRLFGRPGIVERSGDTAR</sequence>
<evidence type="ECO:0000313" key="3">
    <source>
        <dbReference type="Proteomes" id="UP001524587"/>
    </source>
</evidence>
<evidence type="ECO:0000256" key="1">
    <source>
        <dbReference type="SAM" id="Phobius"/>
    </source>
</evidence>
<feature type="transmembrane region" description="Helical" evidence="1">
    <location>
        <begin position="387"/>
        <end position="412"/>
    </location>
</feature>
<accession>A0ABT1W9J9</accession>
<name>A0ABT1W9J9_9PROT</name>
<protein>
    <submittedName>
        <fullName evidence="2">Uncharacterized protein</fullName>
    </submittedName>
</protein>
<keyword evidence="1" id="KW-0812">Transmembrane</keyword>
<reference evidence="2 3" key="1">
    <citation type="submission" date="2022-06" db="EMBL/GenBank/DDBJ databases">
        <title>Endosaccharibacter gen. nov., sp. nov., endophytic bacteria isolated from sugarcane.</title>
        <authorList>
            <person name="Pitiwittayakul N."/>
            <person name="Yukphan P."/>
            <person name="Charoenyingcharoen P."/>
            <person name="Tanasupawat S."/>
        </authorList>
    </citation>
    <scope>NUCLEOTIDE SEQUENCE [LARGE SCALE GENOMIC DNA]</scope>
    <source>
        <strain evidence="2 3">KSS8</strain>
    </source>
</reference>
<gene>
    <name evidence="2" type="ORF">NFI95_13360</name>
</gene>